<feature type="transmembrane region" description="Helical" evidence="1">
    <location>
        <begin position="181"/>
        <end position="200"/>
    </location>
</feature>
<protein>
    <submittedName>
        <fullName evidence="2">Uncharacterized protein</fullName>
    </submittedName>
</protein>
<feature type="transmembrane region" description="Helical" evidence="1">
    <location>
        <begin position="57"/>
        <end position="76"/>
    </location>
</feature>
<feature type="transmembrane region" description="Helical" evidence="1">
    <location>
        <begin position="147"/>
        <end position="169"/>
    </location>
</feature>
<dbReference type="Proteomes" id="UP000664203">
    <property type="component" value="Unassembled WGS sequence"/>
</dbReference>
<proteinExistence type="predicted"/>
<keyword evidence="1" id="KW-0812">Transmembrane</keyword>
<reference evidence="2" key="1">
    <citation type="submission" date="2021-03" db="EMBL/GenBank/DDBJ databases">
        <authorList>
            <person name="Tagirdzhanova G."/>
        </authorList>
    </citation>
    <scope>NUCLEOTIDE SEQUENCE</scope>
</reference>
<gene>
    <name evidence="2" type="ORF">ALECFALPRED_009300</name>
</gene>
<name>A0A8H3J6Y6_9LECA</name>
<comment type="caution">
    <text evidence="2">The sequence shown here is derived from an EMBL/GenBank/DDBJ whole genome shotgun (WGS) entry which is preliminary data.</text>
</comment>
<dbReference type="AlphaFoldDB" id="A0A8H3J6Y6"/>
<dbReference type="EMBL" id="CAJPDR010000686">
    <property type="protein sequence ID" value="CAF9941775.1"/>
    <property type="molecule type" value="Genomic_DNA"/>
</dbReference>
<evidence type="ECO:0000313" key="2">
    <source>
        <dbReference type="EMBL" id="CAF9941775.1"/>
    </source>
</evidence>
<sequence length="394" mass="44322">MLAINSAALRVIYKGGLDPTNLQELYNTYVFIKIASISGYLPVKFTLFTLHRVRKVSWYLLILSITTVAVSTVTLVTTGEFHPAQVDLENLQLLAKTGGPNSCASMNPIIYCLTALGGGVLGDSQQDDGWYFGTGSSINISNGAVQMLGWCLVVLAFLVEDACRLLWIARRPHLTPQVKDTMALYIWIPVLVAAAPFRLFQRSSVCRLTTYTSEKLWIWTRTAMPNAVRETGTHITMKAEVDSLIQHLAQYLAVFVVYIYWFAIFLRDLRWVGRIGGYSDSWNFGQIVAIIVWAGPLCEYLHLEIRGMERGFQHRLLSPYRVTKQREKPDEVNPGHDTAVSIGENFHDEGITKLPSDSSFLSTEHSKDDPDWILPVFRVSSEQSANPWELKTTI</sequence>
<organism evidence="2 3">
    <name type="scientific">Alectoria fallacina</name>
    <dbReference type="NCBI Taxonomy" id="1903189"/>
    <lineage>
        <taxon>Eukaryota</taxon>
        <taxon>Fungi</taxon>
        <taxon>Dikarya</taxon>
        <taxon>Ascomycota</taxon>
        <taxon>Pezizomycotina</taxon>
        <taxon>Lecanoromycetes</taxon>
        <taxon>OSLEUM clade</taxon>
        <taxon>Lecanoromycetidae</taxon>
        <taxon>Lecanorales</taxon>
        <taxon>Lecanorineae</taxon>
        <taxon>Parmeliaceae</taxon>
        <taxon>Alectoria</taxon>
    </lineage>
</organism>
<keyword evidence="3" id="KW-1185">Reference proteome</keyword>
<feature type="transmembrane region" description="Helical" evidence="1">
    <location>
        <begin position="248"/>
        <end position="266"/>
    </location>
</feature>
<accession>A0A8H3J6Y6</accession>
<keyword evidence="1" id="KW-1133">Transmembrane helix</keyword>
<evidence type="ECO:0000313" key="3">
    <source>
        <dbReference type="Proteomes" id="UP000664203"/>
    </source>
</evidence>
<dbReference type="OrthoDB" id="4582561at2759"/>
<keyword evidence="1" id="KW-0472">Membrane</keyword>
<evidence type="ECO:0000256" key="1">
    <source>
        <dbReference type="SAM" id="Phobius"/>
    </source>
</evidence>